<dbReference type="AlphaFoldDB" id="A0A081RF47"/>
<dbReference type="EMBL" id="JFHR01000017">
    <property type="protein sequence ID" value="KEQ53820.1"/>
    <property type="molecule type" value="Genomic_DNA"/>
</dbReference>
<evidence type="ECO:0000313" key="5">
    <source>
        <dbReference type="Proteomes" id="UP000028411"/>
    </source>
</evidence>
<dbReference type="PROSITE" id="PS00061">
    <property type="entry name" value="ADH_SHORT"/>
    <property type="match status" value="1"/>
</dbReference>
<dbReference type="Proteomes" id="UP000028411">
    <property type="component" value="Unassembled WGS sequence"/>
</dbReference>
<sequence>MTDARRLTGRNALITGSVGGLGQAMARKLASAGANVMLHGLEEPEEAACLTEAIEREFGVRALYCRADLRQTAAVRELVDRTEEALGPVHILINNAVVRHFARIEDFPIEKWTEALAVNVTAAFLATQMVLPGMRAAHYGRVFNMTSVYGYRGTVNRVDYVTTKTAIQGLTRATALETAGGPITCHALMPGSVLTPLWSDRLERMMIEEGLTRPEAEIRFLDGKQPSGRFVDADSVAEVLLLLCGPAGTDMNGAILPIEGGWLAR</sequence>
<dbReference type="OrthoDB" id="9804774at2"/>
<dbReference type="PATRIC" id="fig|46429.4.peg.1834"/>
<dbReference type="GO" id="GO:0003858">
    <property type="term" value="F:3-hydroxybutyrate dehydrogenase activity"/>
    <property type="evidence" value="ECO:0007669"/>
    <property type="project" value="UniProtKB-EC"/>
</dbReference>
<organism evidence="4 5">
    <name type="scientific">Sphingobium chlorophenolicum</name>
    <dbReference type="NCBI Taxonomy" id="46429"/>
    <lineage>
        <taxon>Bacteria</taxon>
        <taxon>Pseudomonadati</taxon>
        <taxon>Pseudomonadota</taxon>
        <taxon>Alphaproteobacteria</taxon>
        <taxon>Sphingomonadales</taxon>
        <taxon>Sphingomonadaceae</taxon>
        <taxon>Sphingobium</taxon>
    </lineage>
</organism>
<evidence type="ECO:0000256" key="3">
    <source>
        <dbReference type="RuleBase" id="RU000363"/>
    </source>
</evidence>
<keyword evidence="4" id="KW-0560">Oxidoreductase</keyword>
<comment type="similarity">
    <text evidence="1 3">Belongs to the short-chain dehydrogenases/reductases (SDR) family.</text>
</comment>
<evidence type="ECO:0000313" key="4">
    <source>
        <dbReference type="EMBL" id="KEQ53820.1"/>
    </source>
</evidence>
<name>A0A081RF47_SPHCR</name>
<dbReference type="InterPro" id="IPR002347">
    <property type="entry name" value="SDR_fam"/>
</dbReference>
<dbReference type="FunFam" id="3.40.50.720:FF:000084">
    <property type="entry name" value="Short-chain dehydrogenase reductase"/>
    <property type="match status" value="1"/>
</dbReference>
<protein>
    <submittedName>
        <fullName evidence="4">3-hydroxybutyrate dehydrogenase</fullName>
        <ecNumber evidence="4">1.1.1.30</ecNumber>
    </submittedName>
</protein>
<proteinExistence type="inferred from homology"/>
<dbReference type="eggNOG" id="COG1028">
    <property type="taxonomic scope" value="Bacteria"/>
</dbReference>
<evidence type="ECO:0000256" key="1">
    <source>
        <dbReference type="ARBA" id="ARBA00006484"/>
    </source>
</evidence>
<dbReference type="PRINTS" id="PR00080">
    <property type="entry name" value="SDRFAMILY"/>
</dbReference>
<dbReference type="Pfam" id="PF00106">
    <property type="entry name" value="adh_short"/>
    <property type="match status" value="1"/>
</dbReference>
<dbReference type="PRINTS" id="PR00081">
    <property type="entry name" value="GDHRDH"/>
</dbReference>
<comment type="catalytic activity">
    <reaction evidence="2">
        <text>2,5-dichlorocyclohexa-2,5-dien-1,4-diol + NAD(+) = 2,5-dichlorohydroquinone + NADH + H(+)</text>
        <dbReference type="Rhea" id="RHEA:15741"/>
        <dbReference type="ChEBI" id="CHEBI:15378"/>
        <dbReference type="ChEBI" id="CHEBI:27545"/>
        <dbReference type="ChEBI" id="CHEBI:28975"/>
        <dbReference type="ChEBI" id="CHEBI:57540"/>
        <dbReference type="ChEBI" id="CHEBI:57945"/>
    </reaction>
</comment>
<evidence type="ECO:0000256" key="2">
    <source>
        <dbReference type="ARBA" id="ARBA00051383"/>
    </source>
</evidence>
<reference evidence="4 5" key="1">
    <citation type="submission" date="2014-02" db="EMBL/GenBank/DDBJ databases">
        <title>Whole genome sequence of Sphingobium chlorophenolicum NBRC 16172.</title>
        <authorList>
            <person name="Gan H.M."/>
            <person name="Gan H.Y."/>
            <person name="Chew T.H."/>
            <person name="Savka M.A."/>
        </authorList>
    </citation>
    <scope>NUCLEOTIDE SEQUENCE [LARGE SCALE GENOMIC DNA]</scope>
    <source>
        <strain evidence="4 5">NBRC 16172</strain>
    </source>
</reference>
<dbReference type="GO" id="GO:0018502">
    <property type="term" value="F:2,5-dichloro-2,5-cyclohexadiene-1,4-diol dehydrogenase activity"/>
    <property type="evidence" value="ECO:0007669"/>
    <property type="project" value="RHEA"/>
</dbReference>
<dbReference type="SUPFAM" id="SSF51735">
    <property type="entry name" value="NAD(P)-binding Rossmann-fold domains"/>
    <property type="match status" value="1"/>
</dbReference>
<dbReference type="RefSeq" id="WP_037450443.1">
    <property type="nucleotide sequence ID" value="NZ_JFHR01000017.1"/>
</dbReference>
<dbReference type="Gene3D" id="3.40.50.720">
    <property type="entry name" value="NAD(P)-binding Rossmann-like Domain"/>
    <property type="match status" value="1"/>
</dbReference>
<dbReference type="GO" id="GO:0032787">
    <property type="term" value="P:monocarboxylic acid metabolic process"/>
    <property type="evidence" value="ECO:0007669"/>
    <property type="project" value="UniProtKB-ARBA"/>
</dbReference>
<dbReference type="InterPro" id="IPR036291">
    <property type="entry name" value="NAD(P)-bd_dom_sf"/>
</dbReference>
<dbReference type="InterPro" id="IPR020904">
    <property type="entry name" value="Sc_DH/Rdtase_CS"/>
</dbReference>
<accession>A0A081RF47</accession>
<dbReference type="PANTHER" id="PTHR42879:SF2">
    <property type="entry name" value="3-OXOACYL-[ACYL-CARRIER-PROTEIN] REDUCTASE FABG"/>
    <property type="match status" value="1"/>
</dbReference>
<comment type="caution">
    <text evidence="4">The sequence shown here is derived from an EMBL/GenBank/DDBJ whole genome shotgun (WGS) entry which is preliminary data.</text>
</comment>
<dbReference type="InterPro" id="IPR050259">
    <property type="entry name" value="SDR"/>
</dbReference>
<gene>
    <name evidence="4" type="ORF">BV95_01865</name>
</gene>
<dbReference type="EC" id="1.1.1.30" evidence="4"/>
<dbReference type="PANTHER" id="PTHR42879">
    <property type="entry name" value="3-OXOACYL-(ACYL-CARRIER-PROTEIN) REDUCTASE"/>
    <property type="match status" value="1"/>
</dbReference>